<name>A0A848GKF2_9BACT</name>
<dbReference type="SUPFAM" id="SSF46689">
    <property type="entry name" value="Homeodomain-like"/>
    <property type="match status" value="1"/>
</dbReference>
<evidence type="ECO:0000313" key="6">
    <source>
        <dbReference type="Proteomes" id="UP000583266"/>
    </source>
</evidence>
<dbReference type="PANTHER" id="PTHR46796">
    <property type="entry name" value="HTH-TYPE TRANSCRIPTIONAL ACTIVATOR RHAS-RELATED"/>
    <property type="match status" value="1"/>
</dbReference>
<dbReference type="SMART" id="SM00342">
    <property type="entry name" value="HTH_ARAC"/>
    <property type="match status" value="1"/>
</dbReference>
<dbReference type="PRINTS" id="PR00032">
    <property type="entry name" value="HTHARAC"/>
</dbReference>
<reference evidence="5 6" key="1">
    <citation type="submission" date="2020-04" db="EMBL/GenBank/DDBJ databases">
        <title>Chitinophaga sp. G-6-1-13 sp. nov., isolated from soil.</title>
        <authorList>
            <person name="Dahal R.H."/>
            <person name="Chaudhary D.K."/>
        </authorList>
    </citation>
    <scope>NUCLEOTIDE SEQUENCE [LARGE SCALE GENOMIC DNA]</scope>
    <source>
        <strain evidence="5 6">G-6-1-13</strain>
    </source>
</reference>
<protein>
    <submittedName>
        <fullName evidence="5">AraC family transcriptional regulator</fullName>
    </submittedName>
</protein>
<accession>A0A848GKF2</accession>
<dbReference type="RefSeq" id="WP_169225766.1">
    <property type="nucleotide sequence ID" value="NZ_JABBGC010000001.1"/>
</dbReference>
<dbReference type="Proteomes" id="UP000583266">
    <property type="component" value="Unassembled WGS sequence"/>
</dbReference>
<dbReference type="EMBL" id="JABBGC010000001">
    <property type="protein sequence ID" value="NML38796.1"/>
    <property type="molecule type" value="Genomic_DNA"/>
</dbReference>
<sequence>MFNYEFAKPQHQLLTPYVEYFVQLGGTGVLFKSIYSRLNTSFLMDFDQGTFYDGQSIKTGLLNVKDKMVQFSPVASHSAPADKFFVSFTPYGLSVFTRLPMQELGSGAVSGEDIFGSSFYQLYEQLQSLPFAARVSLFEAFLLQRFTAPHASHQLIVDLADGIKNNIGRSPFGQLQALPLSERQIERNFKRYIGISMSRFLRISRFEWAKQLIANQPSLRLTDIAHLAGYFDQSHFIADFKRLTGVSPKNFQMCCSSHQRMSV</sequence>
<gene>
    <name evidence="5" type="ORF">HHL17_16430</name>
</gene>
<keyword evidence="6" id="KW-1185">Reference proteome</keyword>
<dbReference type="PROSITE" id="PS01124">
    <property type="entry name" value="HTH_ARAC_FAMILY_2"/>
    <property type="match status" value="1"/>
</dbReference>
<dbReference type="InterPro" id="IPR050204">
    <property type="entry name" value="AraC_XylS_family_regulators"/>
</dbReference>
<dbReference type="Gene3D" id="1.10.10.60">
    <property type="entry name" value="Homeodomain-like"/>
    <property type="match status" value="1"/>
</dbReference>
<comment type="caution">
    <text evidence="5">The sequence shown here is derived from an EMBL/GenBank/DDBJ whole genome shotgun (WGS) entry which is preliminary data.</text>
</comment>
<dbReference type="GO" id="GO:0003700">
    <property type="term" value="F:DNA-binding transcription factor activity"/>
    <property type="evidence" value="ECO:0007669"/>
    <property type="project" value="InterPro"/>
</dbReference>
<evidence type="ECO:0000256" key="3">
    <source>
        <dbReference type="ARBA" id="ARBA00023163"/>
    </source>
</evidence>
<evidence type="ECO:0000313" key="5">
    <source>
        <dbReference type="EMBL" id="NML38796.1"/>
    </source>
</evidence>
<evidence type="ECO:0000256" key="1">
    <source>
        <dbReference type="ARBA" id="ARBA00023015"/>
    </source>
</evidence>
<dbReference type="GO" id="GO:0043565">
    <property type="term" value="F:sequence-specific DNA binding"/>
    <property type="evidence" value="ECO:0007669"/>
    <property type="project" value="InterPro"/>
</dbReference>
<keyword evidence="1" id="KW-0805">Transcription regulation</keyword>
<dbReference type="InterPro" id="IPR020449">
    <property type="entry name" value="Tscrpt_reg_AraC-type_HTH"/>
</dbReference>
<evidence type="ECO:0000259" key="4">
    <source>
        <dbReference type="PROSITE" id="PS01124"/>
    </source>
</evidence>
<proteinExistence type="predicted"/>
<dbReference type="PANTHER" id="PTHR46796:SF13">
    <property type="entry name" value="HTH-TYPE TRANSCRIPTIONAL ACTIVATOR RHAS"/>
    <property type="match status" value="1"/>
</dbReference>
<organism evidence="5 6">
    <name type="scientific">Chitinophaga fulva</name>
    <dbReference type="NCBI Taxonomy" id="2728842"/>
    <lineage>
        <taxon>Bacteria</taxon>
        <taxon>Pseudomonadati</taxon>
        <taxon>Bacteroidota</taxon>
        <taxon>Chitinophagia</taxon>
        <taxon>Chitinophagales</taxon>
        <taxon>Chitinophagaceae</taxon>
        <taxon>Chitinophaga</taxon>
    </lineage>
</organism>
<dbReference type="Pfam" id="PF12833">
    <property type="entry name" value="HTH_18"/>
    <property type="match status" value="1"/>
</dbReference>
<feature type="domain" description="HTH araC/xylS-type" evidence="4">
    <location>
        <begin position="180"/>
        <end position="254"/>
    </location>
</feature>
<dbReference type="InterPro" id="IPR009057">
    <property type="entry name" value="Homeodomain-like_sf"/>
</dbReference>
<keyword evidence="2" id="KW-0238">DNA-binding</keyword>
<dbReference type="AlphaFoldDB" id="A0A848GKF2"/>
<keyword evidence="3" id="KW-0804">Transcription</keyword>
<evidence type="ECO:0000256" key="2">
    <source>
        <dbReference type="ARBA" id="ARBA00023125"/>
    </source>
</evidence>
<dbReference type="InterPro" id="IPR018060">
    <property type="entry name" value="HTH_AraC"/>
</dbReference>